<gene>
    <name evidence="10" type="ORF">F5Z01DRAFT_648285</name>
</gene>
<dbReference type="GeneID" id="70293935"/>
<keyword evidence="4 9" id="KW-1133">Transmembrane helix</keyword>
<keyword evidence="6" id="KW-0496">Mitochondrion</keyword>
<evidence type="ECO:0000313" key="11">
    <source>
        <dbReference type="Proteomes" id="UP000887229"/>
    </source>
</evidence>
<comment type="caution">
    <text evidence="10">The sequence shown here is derived from an EMBL/GenBank/DDBJ whole genome shotgun (WGS) entry which is preliminary data.</text>
</comment>
<dbReference type="PANTHER" id="PTHR14360:SF12">
    <property type="entry name" value="MOZ PROTEIN REPRESENTS A CHROMATIN-ASSOCIATED ACETYLTRANSFERASE"/>
    <property type="match status" value="1"/>
</dbReference>
<dbReference type="EMBL" id="MU251246">
    <property type="protein sequence ID" value="KAG9257270.1"/>
    <property type="molecule type" value="Genomic_DNA"/>
</dbReference>
<feature type="region of interest" description="Disordered" evidence="8">
    <location>
        <begin position="17"/>
        <end position="174"/>
    </location>
</feature>
<evidence type="ECO:0000256" key="3">
    <source>
        <dbReference type="ARBA" id="ARBA00022692"/>
    </source>
</evidence>
<feature type="transmembrane region" description="Helical" evidence="9">
    <location>
        <begin position="341"/>
        <end position="362"/>
    </location>
</feature>
<evidence type="ECO:0000313" key="10">
    <source>
        <dbReference type="EMBL" id="KAG9257270.1"/>
    </source>
</evidence>
<evidence type="ECO:0000256" key="2">
    <source>
        <dbReference type="ARBA" id="ARBA00004370"/>
    </source>
</evidence>
<dbReference type="GO" id="GO:0005739">
    <property type="term" value="C:mitochondrion"/>
    <property type="evidence" value="ECO:0007669"/>
    <property type="project" value="UniProtKB-SubCell"/>
</dbReference>
<evidence type="ECO:0000256" key="5">
    <source>
        <dbReference type="ARBA" id="ARBA00023054"/>
    </source>
</evidence>
<keyword evidence="5" id="KW-0175">Coiled coil</keyword>
<proteinExistence type="predicted"/>
<dbReference type="GO" id="GO:0016020">
    <property type="term" value="C:membrane"/>
    <property type="evidence" value="ECO:0007669"/>
    <property type="project" value="UniProtKB-SubCell"/>
</dbReference>
<evidence type="ECO:0000256" key="4">
    <source>
        <dbReference type="ARBA" id="ARBA00022989"/>
    </source>
</evidence>
<reference evidence="10" key="1">
    <citation type="journal article" date="2021" name="IMA Fungus">
        <title>Genomic characterization of three marine fungi, including Emericellopsis atlantica sp. nov. with signatures of a generalist lifestyle and marine biomass degradation.</title>
        <authorList>
            <person name="Hagestad O.C."/>
            <person name="Hou L."/>
            <person name="Andersen J.H."/>
            <person name="Hansen E.H."/>
            <person name="Altermark B."/>
            <person name="Li C."/>
            <person name="Kuhnert E."/>
            <person name="Cox R.J."/>
            <person name="Crous P.W."/>
            <person name="Spatafora J.W."/>
            <person name="Lail K."/>
            <person name="Amirebrahimi M."/>
            <person name="Lipzen A."/>
            <person name="Pangilinan J."/>
            <person name="Andreopoulos W."/>
            <person name="Hayes R.D."/>
            <person name="Ng V."/>
            <person name="Grigoriev I.V."/>
            <person name="Jackson S.A."/>
            <person name="Sutton T.D.S."/>
            <person name="Dobson A.D.W."/>
            <person name="Rama T."/>
        </authorList>
    </citation>
    <scope>NUCLEOTIDE SEQUENCE</scope>
    <source>
        <strain evidence="10">TS7</strain>
    </source>
</reference>
<dbReference type="Pfam" id="PF07798">
    <property type="entry name" value="CCDC90-like"/>
    <property type="match status" value="1"/>
</dbReference>
<evidence type="ECO:0000256" key="8">
    <source>
        <dbReference type="SAM" id="MobiDB-lite"/>
    </source>
</evidence>
<keyword evidence="11" id="KW-1185">Reference proteome</keyword>
<keyword evidence="3 9" id="KW-0812">Transmembrane</keyword>
<organism evidence="10 11">
    <name type="scientific">Emericellopsis atlantica</name>
    <dbReference type="NCBI Taxonomy" id="2614577"/>
    <lineage>
        <taxon>Eukaryota</taxon>
        <taxon>Fungi</taxon>
        <taxon>Dikarya</taxon>
        <taxon>Ascomycota</taxon>
        <taxon>Pezizomycotina</taxon>
        <taxon>Sordariomycetes</taxon>
        <taxon>Hypocreomycetidae</taxon>
        <taxon>Hypocreales</taxon>
        <taxon>Bionectriaceae</taxon>
        <taxon>Emericellopsis</taxon>
    </lineage>
</organism>
<evidence type="ECO:0000256" key="9">
    <source>
        <dbReference type="SAM" id="Phobius"/>
    </source>
</evidence>
<comment type="subcellular location">
    <subcellularLocation>
        <location evidence="2">Membrane</location>
    </subcellularLocation>
    <subcellularLocation>
        <location evidence="1">Mitochondrion</location>
    </subcellularLocation>
</comment>
<dbReference type="OrthoDB" id="5424147at2759"/>
<dbReference type="PANTHER" id="PTHR14360">
    <property type="entry name" value="PROTEIN FMP32, MITOCHONDRIAL"/>
    <property type="match status" value="1"/>
</dbReference>
<dbReference type="RefSeq" id="XP_046121194.1">
    <property type="nucleotide sequence ID" value="XM_046263032.1"/>
</dbReference>
<evidence type="ECO:0000256" key="7">
    <source>
        <dbReference type="ARBA" id="ARBA00023136"/>
    </source>
</evidence>
<feature type="compositionally biased region" description="Polar residues" evidence="8">
    <location>
        <begin position="21"/>
        <end position="31"/>
    </location>
</feature>
<sequence length="400" mass="44721">MSVAARRLGVLGWRVAGVSPVQRTPRSQSSIPHRFPVRTRWKSTFAPRHGKAVEPPPSDEALPTEETAPSEQQKQQKEPNKQPQTEQKPSPEQRPPMTKSVVATEDPGTADNTAEDRKRAAARNGAKPHGVSDDVPSADAQRETERDIKSTSPLDEVLHVEPPRKAAKQHPAMSPPPYVHHFDTWSLVNQLQDGGFTKGQAIEAMKGVRGLLAQNLSVAQDSLVSKSDVENESYLFRAACSELGQEIRNNRRLQDEQIRQQRTHLQHEVDILTQSLNQEASTLNDNVRGMFNDRKMAVREEQKNAESAVQQINYKISTSLGSDSKSEIEGVRWILIRRSAMGIFFMAMLTLATVRYATYVSNERNKEAHRRKEEQQLLRREAGKRDHTSAADAAAILAAN</sequence>
<name>A0A9P7ZT94_9HYPO</name>
<evidence type="ECO:0000256" key="1">
    <source>
        <dbReference type="ARBA" id="ARBA00004173"/>
    </source>
</evidence>
<protein>
    <recommendedName>
        <fullName evidence="12">MOZ protein represents a chromatin-associated acetyltransferase</fullName>
    </recommendedName>
</protein>
<dbReference type="Proteomes" id="UP000887229">
    <property type="component" value="Unassembled WGS sequence"/>
</dbReference>
<feature type="compositionally biased region" description="Basic and acidic residues" evidence="8">
    <location>
        <begin position="140"/>
        <end position="149"/>
    </location>
</feature>
<dbReference type="Gene3D" id="1.20.5.340">
    <property type="match status" value="1"/>
</dbReference>
<keyword evidence="7 9" id="KW-0472">Membrane</keyword>
<dbReference type="AlphaFoldDB" id="A0A9P7ZT94"/>
<dbReference type="InterPro" id="IPR024461">
    <property type="entry name" value="CCDC90-like"/>
</dbReference>
<evidence type="ECO:0000256" key="6">
    <source>
        <dbReference type="ARBA" id="ARBA00023128"/>
    </source>
</evidence>
<evidence type="ECO:0008006" key="12">
    <source>
        <dbReference type="Google" id="ProtNLM"/>
    </source>
</evidence>
<accession>A0A9P7ZT94</accession>